<organism evidence="2 3">
    <name type="scientific">Pseudomonas savastanoi pv. nerii</name>
    <dbReference type="NCBI Taxonomy" id="360921"/>
    <lineage>
        <taxon>Bacteria</taxon>
        <taxon>Pseudomonadati</taxon>
        <taxon>Pseudomonadota</taxon>
        <taxon>Gammaproteobacteria</taxon>
        <taxon>Pseudomonadales</taxon>
        <taxon>Pseudomonadaceae</taxon>
        <taxon>Pseudomonas</taxon>
    </lineage>
</organism>
<dbReference type="EMBL" id="RBTN01000211">
    <property type="protein sequence ID" value="RMT74040.1"/>
    <property type="molecule type" value="Genomic_DNA"/>
</dbReference>
<evidence type="ECO:0000259" key="1">
    <source>
        <dbReference type="PROSITE" id="PS51753"/>
    </source>
</evidence>
<dbReference type="InterPro" id="IPR032255">
    <property type="entry name" value="HBM"/>
</dbReference>
<dbReference type="AlphaFoldDB" id="A0AB74BGH1"/>
<sequence length="257" mass="28670">MLLENSMSSWFANISVNMKLALGFGLVLVFTAILALTGWTSMSGLINRSNWMSDITSLNSQLTKLRVTRLQYMVADGDEKVAETVQVSLDGFKNYQQKLLTSFKSPENVKMLEQLGVVIADYQKSLNSMRGGYKASIVARDELSTNADKSIDVFELLQAEVKKMDPADANRFEQYQIVTDAKENLRLARYEVRGYTTNPTAETEQTAVAMLDSAIKDLDTLKTTFSGTQADQLKQLETSLAAYRKALQSFSRHRSGS</sequence>
<gene>
    <name evidence="2" type="ORF">ALP42_101895</name>
</gene>
<dbReference type="Gene3D" id="1.20.1440.210">
    <property type="match status" value="2"/>
</dbReference>
<reference evidence="2 3" key="1">
    <citation type="submission" date="2018-08" db="EMBL/GenBank/DDBJ databases">
        <title>Recombination of ecologically and evolutionarily significant loci maintains genetic cohesion in the Pseudomonas syringae species complex.</title>
        <authorList>
            <person name="Dillon M."/>
            <person name="Thakur S."/>
            <person name="Almeida R.N.D."/>
            <person name="Weir B.S."/>
            <person name="Guttman D.S."/>
        </authorList>
    </citation>
    <scope>NUCLEOTIDE SEQUENCE [LARGE SCALE GENOMIC DNA]</scope>
    <source>
        <strain evidence="2 3">ICMP 13786</strain>
    </source>
</reference>
<evidence type="ECO:0000313" key="3">
    <source>
        <dbReference type="Proteomes" id="UP000268636"/>
    </source>
</evidence>
<evidence type="ECO:0000313" key="2">
    <source>
        <dbReference type="EMBL" id="RMT74040.1"/>
    </source>
</evidence>
<name>A0AB74BGH1_PSESS</name>
<comment type="caution">
    <text evidence="2">The sequence shown here is derived from an EMBL/GenBank/DDBJ whole genome shotgun (WGS) entry which is preliminary data.</text>
</comment>
<protein>
    <submittedName>
        <fullName evidence="2">Methyl-accepting chemotaxis protein</fullName>
    </submittedName>
</protein>
<dbReference type="Proteomes" id="UP000268636">
    <property type="component" value="Unassembled WGS sequence"/>
</dbReference>
<dbReference type="Pfam" id="PF16591">
    <property type="entry name" value="HBM"/>
    <property type="match status" value="1"/>
</dbReference>
<accession>A0AB74BGH1</accession>
<dbReference type="PROSITE" id="PS51753">
    <property type="entry name" value="HBM"/>
    <property type="match status" value="1"/>
</dbReference>
<feature type="domain" description="HBM" evidence="1">
    <location>
        <begin position="47"/>
        <end position="257"/>
    </location>
</feature>
<dbReference type="SMART" id="SM01358">
    <property type="entry name" value="HBM"/>
    <property type="match status" value="1"/>
</dbReference>
<proteinExistence type="predicted"/>